<reference evidence="8 9" key="1">
    <citation type="submission" date="2023-11" db="EMBL/GenBank/DDBJ databases">
        <title>MicrobeMod: A computational toolkit for identifying prokaryotic methylation and restriction-modification with nanopore sequencing.</title>
        <authorList>
            <person name="Crits-Christoph A."/>
            <person name="Kang S.C."/>
            <person name="Lee H."/>
            <person name="Ostrov N."/>
        </authorList>
    </citation>
    <scope>NUCLEOTIDE SEQUENCE [LARGE SCALE GENOMIC DNA]</scope>
    <source>
        <strain evidence="8 9">ATCC 29145</strain>
    </source>
</reference>
<dbReference type="Gene3D" id="1.10.10.10">
    <property type="entry name" value="Winged helix-like DNA-binding domain superfamily/Winged helix DNA-binding domain"/>
    <property type="match status" value="1"/>
</dbReference>
<dbReference type="InterPro" id="IPR036390">
    <property type="entry name" value="WH_DNA-bd_sf"/>
</dbReference>
<evidence type="ECO:0000256" key="5">
    <source>
        <dbReference type="ARBA" id="ARBA00048470"/>
    </source>
</evidence>
<dbReference type="InterPro" id="IPR040523">
    <property type="entry name" value="AsnC_trans_reg2"/>
</dbReference>
<comment type="catalytic activity">
    <reaction evidence="5">
        <text>siroheme + 2 H(+) = 12,18-didecarboxysiroheme + 2 CO2</text>
        <dbReference type="Rhea" id="RHEA:19093"/>
        <dbReference type="ChEBI" id="CHEBI:15378"/>
        <dbReference type="ChEBI" id="CHEBI:16526"/>
        <dbReference type="ChEBI" id="CHEBI:60052"/>
        <dbReference type="ChEBI" id="CHEBI:140497"/>
        <dbReference type="EC" id="4.1.1.111"/>
    </reaction>
</comment>
<dbReference type="InterPro" id="IPR036388">
    <property type="entry name" value="WH-like_DNA-bd_sf"/>
</dbReference>
<dbReference type="InterPro" id="IPR053953">
    <property type="entry name" value="NirdL-like_HTH"/>
</dbReference>
<dbReference type="SUPFAM" id="SSF46785">
    <property type="entry name" value="Winged helix' DNA-binding domain"/>
    <property type="match status" value="1"/>
</dbReference>
<dbReference type="PANTHER" id="PTHR43413:SF1">
    <property type="entry name" value="SIROHEME DECARBOXYLASE NIRL SUBUNIT"/>
    <property type="match status" value="1"/>
</dbReference>
<evidence type="ECO:0000313" key="8">
    <source>
        <dbReference type="EMBL" id="MDX5955932.1"/>
    </source>
</evidence>
<organism evidence="8 9">
    <name type="scientific">Azospirillum brasilense</name>
    <dbReference type="NCBI Taxonomy" id="192"/>
    <lineage>
        <taxon>Bacteria</taxon>
        <taxon>Pseudomonadati</taxon>
        <taxon>Pseudomonadota</taxon>
        <taxon>Alphaproteobacteria</taxon>
        <taxon>Rhodospirillales</taxon>
        <taxon>Azospirillaceae</taxon>
        <taxon>Azospirillum</taxon>
    </lineage>
</organism>
<sequence length="154" mass="16778">MGISVAALEEIDRALVNRLQDGIPVERRPFAGIAADLGLTETEVADRVRALVDGGVLSRFGPMFDAERLGGGLTLAALAVPEDDFDRIAAIVNAFPEVAHNYARQHALNMWFVVATEAPERVRAVLDAIQEATALPVHDFPKLAEYTLDLRFRA</sequence>
<keyword evidence="1" id="KW-0456">Lyase</keyword>
<evidence type="ECO:0000259" key="7">
    <source>
        <dbReference type="Pfam" id="PF22451"/>
    </source>
</evidence>
<dbReference type="SMART" id="SM00344">
    <property type="entry name" value="HTH_ASNC"/>
    <property type="match status" value="1"/>
</dbReference>
<evidence type="ECO:0000313" key="9">
    <source>
        <dbReference type="Proteomes" id="UP001277471"/>
    </source>
</evidence>
<evidence type="ECO:0000256" key="4">
    <source>
        <dbReference type="ARBA" id="ARBA00023471"/>
    </source>
</evidence>
<dbReference type="InterPro" id="IPR050684">
    <property type="entry name" value="HTH-Siroheme_Decarb"/>
</dbReference>
<gene>
    <name evidence="8" type="ORF">SIM66_32710</name>
</gene>
<comment type="pathway">
    <text evidence="2">Porphyrin-containing compound metabolism.</text>
</comment>
<feature type="domain" description="Siroheme decarboxylase NirL-like HTH" evidence="7">
    <location>
        <begin position="12"/>
        <end position="57"/>
    </location>
</feature>
<dbReference type="PANTHER" id="PTHR43413">
    <property type="entry name" value="TRANSCRIPTIONAL REGULATOR, ASNC FAMILY"/>
    <property type="match status" value="1"/>
</dbReference>
<dbReference type="Pfam" id="PF17805">
    <property type="entry name" value="AsnC_trans_reg2"/>
    <property type="match status" value="1"/>
</dbReference>
<evidence type="ECO:0000259" key="6">
    <source>
        <dbReference type="Pfam" id="PF17805"/>
    </source>
</evidence>
<dbReference type="EMBL" id="JAWXYC010000007">
    <property type="protein sequence ID" value="MDX5955932.1"/>
    <property type="molecule type" value="Genomic_DNA"/>
</dbReference>
<dbReference type="InterPro" id="IPR019888">
    <property type="entry name" value="Tscrpt_reg_AsnC-like"/>
</dbReference>
<protein>
    <recommendedName>
        <fullName evidence="4">siroheme decarboxylase</fullName>
        <ecNumber evidence="4">4.1.1.111</ecNumber>
    </recommendedName>
</protein>
<dbReference type="Proteomes" id="UP001277471">
    <property type="component" value="Unassembled WGS sequence"/>
</dbReference>
<dbReference type="RefSeq" id="WP_236778387.1">
    <property type="nucleotide sequence ID" value="NZ_CP012918.1"/>
</dbReference>
<dbReference type="EC" id="4.1.1.111" evidence="4"/>
<evidence type="ECO:0000256" key="3">
    <source>
        <dbReference type="ARBA" id="ARBA00023457"/>
    </source>
</evidence>
<dbReference type="Pfam" id="PF22451">
    <property type="entry name" value="NirdL-like_HTH"/>
    <property type="match status" value="1"/>
</dbReference>
<evidence type="ECO:0000256" key="1">
    <source>
        <dbReference type="ARBA" id="ARBA00023239"/>
    </source>
</evidence>
<evidence type="ECO:0000256" key="2">
    <source>
        <dbReference type="ARBA" id="ARBA00023444"/>
    </source>
</evidence>
<comment type="caution">
    <text evidence="8">The sequence shown here is derived from an EMBL/GenBank/DDBJ whole genome shotgun (WGS) entry which is preliminary data.</text>
</comment>
<dbReference type="Gene3D" id="3.30.70.3460">
    <property type="match status" value="1"/>
</dbReference>
<feature type="domain" description="Siroheme decarboxylase AsnC-like ligand binding" evidence="6">
    <location>
        <begin position="74"/>
        <end position="144"/>
    </location>
</feature>
<accession>A0ABU4PFV0</accession>
<keyword evidence="9" id="KW-1185">Reference proteome</keyword>
<name>A0ABU4PFV0_AZOBR</name>
<proteinExistence type="inferred from homology"/>
<comment type="similarity">
    <text evidence="3">Belongs to the Ahb/Nir family.</text>
</comment>